<dbReference type="InterPro" id="IPR011641">
    <property type="entry name" value="Tyr-kin_ephrin_A/B_rcpt-like"/>
</dbReference>
<proteinExistence type="predicted"/>
<evidence type="ECO:0000256" key="1">
    <source>
        <dbReference type="SAM" id="SignalP"/>
    </source>
</evidence>
<evidence type="ECO:0000259" key="2">
    <source>
        <dbReference type="Pfam" id="PF07699"/>
    </source>
</evidence>
<protein>
    <recommendedName>
        <fullName evidence="2">Tyrosine-protein kinase ephrin type A/B receptor-like domain-containing protein</fullName>
    </recommendedName>
</protein>
<organism evidence="3 4">
    <name type="scientific">Triparma laevis f. longispina</name>
    <dbReference type="NCBI Taxonomy" id="1714387"/>
    <lineage>
        <taxon>Eukaryota</taxon>
        <taxon>Sar</taxon>
        <taxon>Stramenopiles</taxon>
        <taxon>Ochrophyta</taxon>
        <taxon>Bolidophyceae</taxon>
        <taxon>Parmales</taxon>
        <taxon>Triparmaceae</taxon>
        <taxon>Triparma</taxon>
    </lineage>
</organism>
<name>A0A9W6ZJ33_9STRA</name>
<dbReference type="OrthoDB" id="439917at2759"/>
<dbReference type="PANTHER" id="PTHR46967">
    <property type="entry name" value="INSULIN-LIKE GROWTH FACTOR BINDING PROTEIN,N-TERMINAL"/>
    <property type="match status" value="1"/>
</dbReference>
<accession>A0A9W6ZJ33</accession>
<dbReference type="Pfam" id="PF07699">
    <property type="entry name" value="Ephrin_rec_like"/>
    <property type="match status" value="1"/>
</dbReference>
<dbReference type="Proteomes" id="UP001165122">
    <property type="component" value="Unassembled WGS sequence"/>
</dbReference>
<sequence>MNSPLLLPHPPLLLLLLLLLSLLTSINCVNTDPEEFEVTVKYTDRSLEENDHTYSYSYDGYSDTNKTRTSLCLPGEIIIPGSTLLPGYACELCPAPFKIALSDKSECTSCPSGQITEDGISCFGCVSGKFLSSSSCLVCPKGRYSESGQVECTGCEAGKYLSDDGTNPDNAYLHDIGEIGSCGTCEEGSWSEEGAGECKECVAGKFIDGAGTKESDCAGCANGSYSVSGSSNCTGCESGKYYSGAGTSESSCQICTSGSYSNFGSTTCTLCPAGTYLSDDGTNPDNSFRHDNVEDCVVCEGGRWSEEEASVCTECEAGKAYSGAGTSINDCATCSNGSYATSGSTTCTGCAFGKYFPSAGTSSASCITCTSGTYADGSGGGDGGDGIYEEPCPCADGYFCNHVGSGSCDVCEKYLSAESCDYVASEDYGEAGGDEAGARECKEVCFGVYANAGEPSCTDCEAGKYLEDNAVEAEAHDNESKCITCVGGSWSLAGSAVCTECVAGKSYSGAGTSISDCATCADGSYATAGSAACTGCALGKYFASTGTSEDSCVICSSGTYTSSTSSTSCTDCSAGKYLKDDGSVSDDEAGSDDCVDDTAALQAVFTHLGYLDGTCSDEEYRLFCTDDSILVWSGVAAPGWFAATCRATCDNRCVNLHDSESRCISCPGGSWSSAGAAECTECEAGKAQCTQDDDSWTGCIGGASIENCATCDDGFWSEAGVAHCTGCELGKYFGGAGTSEASCVNCASGKYAGLGSAVCGCEDGTNFCNYDGDPGHCEPCADFESEIDCIRGGLPAAGTQDCRARCFGTVGSASCSDCDAGKYLADEGGSASAHDAASKCIECASGQYSAAASAKCQECDAGKNLLEAETGDESWACTTCVSGTHSGSSAAACTACQAGTYLEDAAVSPEGHDSIDDCLVCASGKYAGVGSASCTDCDAGKFLEDDGSILLNANLHDSESRCTTCAGGSWSLDGSAECTGCEAGKFYNGAGKSIGNCTMCANGYWSGSGSTACTGCVTGKYLAGAGTSESSCAVCASGTYAEVVGSTSCTDCGAGKYLQDDGSIVGNANLHDSESRCTTCAGGSWSLAGSAKCTECSAGKFYDGAGTSSADCASCAEVRSGPPTCCDEDGDCEDGSDAWCCDGGYFYCSNNEREFEGYDGYAEYMGGIICPSNFMEVGCRGGGYWSSAGSTACTGCEVGKFLNGTGTSSDSCNVCAGGHYASNTGSAKCTQCESDMYLTDDGSNPHHAYLHDSVVRCLECPSSTWSNHGSAFCGSYEDHHDDDGGGDDHDEACDDAFPCGADDYFCNYDSGDSGACQSCSYHEDESSCEGVGLPEAGVQDCKDVCFG</sequence>
<dbReference type="EMBL" id="BRXW01000401">
    <property type="protein sequence ID" value="GMH51210.1"/>
    <property type="molecule type" value="Genomic_DNA"/>
</dbReference>
<reference evidence="4" key="1">
    <citation type="journal article" date="2023" name="Commun. Biol.">
        <title>Genome analysis of Parmales, the sister group of diatoms, reveals the evolutionary specialization of diatoms from phago-mixotrophs to photoautotrophs.</title>
        <authorList>
            <person name="Ban H."/>
            <person name="Sato S."/>
            <person name="Yoshikawa S."/>
            <person name="Yamada K."/>
            <person name="Nakamura Y."/>
            <person name="Ichinomiya M."/>
            <person name="Sato N."/>
            <person name="Blanc-Mathieu R."/>
            <person name="Endo H."/>
            <person name="Kuwata A."/>
            <person name="Ogata H."/>
        </authorList>
    </citation>
    <scope>NUCLEOTIDE SEQUENCE [LARGE SCALE GENOMIC DNA]</scope>
    <source>
        <strain evidence="4">NIES 3700</strain>
    </source>
</reference>
<evidence type="ECO:0000313" key="4">
    <source>
        <dbReference type="Proteomes" id="UP001165122"/>
    </source>
</evidence>
<comment type="caution">
    <text evidence="3">The sequence shown here is derived from an EMBL/GenBank/DDBJ whole genome shotgun (WGS) entry which is preliminary data.</text>
</comment>
<gene>
    <name evidence="3" type="ORF">TrLO_g3583</name>
</gene>
<dbReference type="InterPro" id="IPR009030">
    <property type="entry name" value="Growth_fac_rcpt_cys_sf"/>
</dbReference>
<dbReference type="SMART" id="SM01411">
    <property type="entry name" value="Ephrin_rec_like"/>
    <property type="match status" value="16"/>
</dbReference>
<feature type="chain" id="PRO_5040774357" description="Tyrosine-protein kinase ephrin type A/B receptor-like domain-containing protein" evidence="1">
    <location>
        <begin position="29"/>
        <end position="1347"/>
    </location>
</feature>
<feature type="domain" description="Tyrosine-protein kinase ephrin type A/B receptor-like" evidence="2">
    <location>
        <begin position="547"/>
        <end position="587"/>
    </location>
</feature>
<keyword evidence="1" id="KW-0732">Signal</keyword>
<dbReference type="SUPFAM" id="SSF57184">
    <property type="entry name" value="Growth factor receptor domain"/>
    <property type="match status" value="5"/>
</dbReference>
<keyword evidence="4" id="KW-1185">Reference proteome</keyword>
<dbReference type="Gene3D" id="2.10.50.10">
    <property type="entry name" value="Tumor Necrosis Factor Receptor, subunit A, domain 2"/>
    <property type="match status" value="2"/>
</dbReference>
<feature type="signal peptide" evidence="1">
    <location>
        <begin position="1"/>
        <end position="28"/>
    </location>
</feature>
<evidence type="ECO:0000313" key="3">
    <source>
        <dbReference type="EMBL" id="GMH51210.1"/>
    </source>
</evidence>
<dbReference type="PANTHER" id="PTHR46967:SF2">
    <property type="entry name" value="SUSHI, VON WILLEBRAND FACTOR TYPE A, EGF AND PENTRAXIN DOMAIN-CONTAINING PROTEIN 1-LIKE"/>
    <property type="match status" value="1"/>
</dbReference>